<keyword evidence="1" id="KW-0812">Transmembrane</keyword>
<feature type="transmembrane region" description="Helical" evidence="1">
    <location>
        <begin position="232"/>
        <end position="249"/>
    </location>
</feature>
<proteinExistence type="predicted"/>
<feature type="transmembrane region" description="Helical" evidence="1">
    <location>
        <begin position="269"/>
        <end position="285"/>
    </location>
</feature>
<keyword evidence="1" id="KW-0472">Membrane</keyword>
<dbReference type="EMBL" id="JARXHW010000008">
    <property type="protein sequence ID" value="MDQ8206928.1"/>
    <property type="molecule type" value="Genomic_DNA"/>
</dbReference>
<evidence type="ECO:0000313" key="2">
    <source>
        <dbReference type="EMBL" id="MDQ8206928.1"/>
    </source>
</evidence>
<feature type="transmembrane region" description="Helical" evidence="1">
    <location>
        <begin position="74"/>
        <end position="97"/>
    </location>
</feature>
<feature type="transmembrane region" description="Helical" evidence="1">
    <location>
        <begin position="193"/>
        <end position="212"/>
    </location>
</feature>
<organism evidence="2 3">
    <name type="scientific">Thalassobacterium maritimum</name>
    <dbReference type="NCBI Taxonomy" id="3041265"/>
    <lineage>
        <taxon>Bacteria</taxon>
        <taxon>Pseudomonadati</taxon>
        <taxon>Verrucomicrobiota</taxon>
        <taxon>Opitutia</taxon>
        <taxon>Puniceicoccales</taxon>
        <taxon>Coraliomargaritaceae</taxon>
        <taxon>Thalassobacterium</taxon>
    </lineage>
</organism>
<feature type="transmembrane region" description="Helical" evidence="1">
    <location>
        <begin position="117"/>
        <end position="135"/>
    </location>
</feature>
<gene>
    <name evidence="2" type="ORF">QEH52_05370</name>
</gene>
<feature type="transmembrane region" description="Helical" evidence="1">
    <location>
        <begin position="144"/>
        <end position="161"/>
    </location>
</feature>
<protein>
    <submittedName>
        <fullName evidence="2">Uncharacterized protein</fullName>
    </submittedName>
</protein>
<keyword evidence="1" id="KW-1133">Transmembrane helix</keyword>
<comment type="caution">
    <text evidence="2">The sequence shown here is derived from an EMBL/GenBank/DDBJ whole genome shotgun (WGS) entry which is preliminary data.</text>
</comment>
<evidence type="ECO:0000313" key="3">
    <source>
        <dbReference type="Proteomes" id="UP001225316"/>
    </source>
</evidence>
<sequence length="295" mass="33711">MAASLLSSDGVLESHTVTEIQVWRFLAVVCGLTLLFASLVWNWMRQSELRLAIESDYANWSDPLKQLNSQDRKWMRAATLALWAAVGLVLLTIYISFHYADTSWFSILAWENGVIESIQAGCLLVAGVLLMPMALRDWRRDGKFFSAIGLFFGFLLIVAAGEEISWGQHWIGFETPEALMETNVQGEFNFHNIGSYWINNLLTLFFLAYFGIRPVFEHFYPQLRYVLDRMSMPAAPLLLVPVAFVSVLLDDNDVIMGFWQHPAWRLSEGRELLFGVSMLVVTLLMRRYRSHQASS</sequence>
<feature type="transmembrane region" description="Helical" evidence="1">
    <location>
        <begin position="20"/>
        <end position="41"/>
    </location>
</feature>
<keyword evidence="3" id="KW-1185">Reference proteome</keyword>
<dbReference type="Proteomes" id="UP001225316">
    <property type="component" value="Unassembled WGS sequence"/>
</dbReference>
<evidence type="ECO:0000256" key="1">
    <source>
        <dbReference type="SAM" id="Phobius"/>
    </source>
</evidence>
<dbReference type="RefSeq" id="WP_308949066.1">
    <property type="nucleotide sequence ID" value="NZ_JARXHW010000008.1"/>
</dbReference>
<accession>A0ABU1ASA0</accession>
<reference evidence="2 3" key="1">
    <citation type="submission" date="2023-04" db="EMBL/GenBank/DDBJ databases">
        <title>A novel bacteria isolated from coastal sediment.</title>
        <authorList>
            <person name="Liu X.-J."/>
            <person name="Du Z.-J."/>
        </authorList>
    </citation>
    <scope>NUCLEOTIDE SEQUENCE [LARGE SCALE GENOMIC DNA]</scope>
    <source>
        <strain evidence="2 3">SDUM461003</strain>
    </source>
</reference>
<name>A0ABU1ASA0_9BACT</name>